<evidence type="ECO:0000313" key="11">
    <source>
        <dbReference type="Proteomes" id="UP000261174"/>
    </source>
</evidence>
<dbReference type="InterPro" id="IPR033403">
    <property type="entry name" value="DUF5110"/>
</dbReference>
<dbReference type="Pfam" id="PF13802">
    <property type="entry name" value="Gal_mutarotas_2"/>
    <property type="match status" value="1"/>
</dbReference>
<dbReference type="GO" id="GO:0030246">
    <property type="term" value="F:carbohydrate binding"/>
    <property type="evidence" value="ECO:0007669"/>
    <property type="project" value="InterPro"/>
</dbReference>
<gene>
    <name evidence="10" type="ORF">DXN04_08440</name>
</gene>
<dbReference type="AlphaFoldDB" id="A0A3E1P5Y3"/>
<feature type="chain" id="PRO_5017705974" evidence="5">
    <location>
        <begin position="24"/>
        <end position="816"/>
    </location>
</feature>
<dbReference type="Pfam" id="PF17137">
    <property type="entry name" value="DUF5110"/>
    <property type="match status" value="1"/>
</dbReference>
<evidence type="ECO:0000259" key="9">
    <source>
        <dbReference type="Pfam" id="PF21365"/>
    </source>
</evidence>
<dbReference type="GO" id="GO:0004553">
    <property type="term" value="F:hydrolase activity, hydrolyzing O-glycosyl compounds"/>
    <property type="evidence" value="ECO:0007669"/>
    <property type="project" value="InterPro"/>
</dbReference>
<evidence type="ECO:0000256" key="1">
    <source>
        <dbReference type="ARBA" id="ARBA00007806"/>
    </source>
</evidence>
<dbReference type="CDD" id="cd14752">
    <property type="entry name" value="GH31_N"/>
    <property type="match status" value="1"/>
</dbReference>
<dbReference type="Gene3D" id="3.20.20.80">
    <property type="entry name" value="Glycosidases"/>
    <property type="match status" value="1"/>
</dbReference>
<dbReference type="CDD" id="cd06604">
    <property type="entry name" value="GH31_glucosidase_II_MalA"/>
    <property type="match status" value="1"/>
</dbReference>
<protein>
    <submittedName>
        <fullName evidence="10">DUF4968 domain-containing protein</fullName>
    </submittedName>
</protein>
<accession>A0A3E1P5Y3</accession>
<feature type="domain" description="Glycoside hydrolase family 31 N-terminal" evidence="7">
    <location>
        <begin position="52"/>
        <end position="215"/>
    </location>
</feature>
<name>A0A3E1P5Y3_9BACT</name>
<evidence type="ECO:0000259" key="6">
    <source>
        <dbReference type="Pfam" id="PF01055"/>
    </source>
</evidence>
<dbReference type="InterPro" id="IPR017853">
    <property type="entry name" value="GH"/>
</dbReference>
<evidence type="ECO:0000256" key="5">
    <source>
        <dbReference type="SAM" id="SignalP"/>
    </source>
</evidence>
<dbReference type="InterPro" id="IPR025887">
    <property type="entry name" value="Glyco_hydro_31_N_dom"/>
</dbReference>
<dbReference type="Proteomes" id="UP000261174">
    <property type="component" value="Unassembled WGS sequence"/>
</dbReference>
<dbReference type="GO" id="GO:0005975">
    <property type="term" value="P:carbohydrate metabolic process"/>
    <property type="evidence" value="ECO:0007669"/>
    <property type="project" value="InterPro"/>
</dbReference>
<reference evidence="10 11" key="1">
    <citation type="submission" date="2018-08" db="EMBL/GenBank/DDBJ databases">
        <title>Chitinophaga sp. K20C18050901, a novel bacterium isolated from forest soil.</title>
        <authorList>
            <person name="Wang C."/>
        </authorList>
    </citation>
    <scope>NUCLEOTIDE SEQUENCE [LARGE SCALE GENOMIC DNA]</scope>
    <source>
        <strain evidence="10 11">K20C18050901</strain>
    </source>
</reference>
<organism evidence="10 11">
    <name type="scientific">Chitinophaga silvisoli</name>
    <dbReference type="NCBI Taxonomy" id="2291814"/>
    <lineage>
        <taxon>Bacteria</taxon>
        <taxon>Pseudomonadati</taxon>
        <taxon>Bacteroidota</taxon>
        <taxon>Chitinophagia</taxon>
        <taxon>Chitinophagales</taxon>
        <taxon>Chitinophagaceae</taxon>
        <taxon>Chitinophaga</taxon>
    </lineage>
</organism>
<dbReference type="SUPFAM" id="SSF51445">
    <property type="entry name" value="(Trans)glycosidases"/>
    <property type="match status" value="1"/>
</dbReference>
<dbReference type="PROSITE" id="PS00129">
    <property type="entry name" value="GLYCOSYL_HYDROL_F31_1"/>
    <property type="match status" value="1"/>
</dbReference>
<evidence type="ECO:0000259" key="7">
    <source>
        <dbReference type="Pfam" id="PF13802"/>
    </source>
</evidence>
<feature type="domain" description="Glycoside hydrolase family 31 TIM barrel" evidence="6">
    <location>
        <begin position="259"/>
        <end position="580"/>
    </location>
</feature>
<feature type="signal peptide" evidence="5">
    <location>
        <begin position="1"/>
        <end position="23"/>
    </location>
</feature>
<evidence type="ECO:0000313" key="10">
    <source>
        <dbReference type="EMBL" id="RFM35408.1"/>
    </source>
</evidence>
<evidence type="ECO:0000259" key="8">
    <source>
        <dbReference type="Pfam" id="PF17137"/>
    </source>
</evidence>
<dbReference type="Pfam" id="PF01055">
    <property type="entry name" value="Glyco_hydro_31_2nd"/>
    <property type="match status" value="1"/>
</dbReference>
<dbReference type="SUPFAM" id="SSF51011">
    <property type="entry name" value="Glycosyl hydrolase domain"/>
    <property type="match status" value="1"/>
</dbReference>
<sequence>MNRIVWIAMVVLTTLSGNRALFAQNGVVNAGEVKQVHIGKGQVNLTTTHAYIQISVYNDSVIRVRMDRQMLGDDFSYAVIAHPSAVSATIKEAGDQITIITRLIQARINKRPFSISFYTPDGKPINEEENGLTTSWVDNTVTAYRKMQQEERFIGLGEKNGPLDRTGTAYTNWNSDVFGYRTDQDPLYSTIPFYIGIHHGLEYGIFLDNTYQSDFNFGASNNRFSSFAARGGEMNYYFIHAPSVAGIIQAYTGLTGRIHMPPLWSLGYQQNRYSYYPDQEVLHIAQTLREKKIPADGITLDIHYMDAYRLFTWDKNRFPDPAGLVSKLKQQGFQLTVINDPGIKVEKGYAAYESGVKENVFIKYADGQLYTGQVWPGWCHFSDFTSEKGRNWWKQQMRTYVDVGVAGFWNDMNEIATWGQKMPDNVLFDFDGHGTTHRQAHNVYGLEMVRASYEGARAAMNKRPFILTRAGYAGLQRYSAIWTGDNRAEDDHMLAGVRIMNSLGISGVPFTGMDIGGFTGNASVGLYTRWMQVGSFLPYFRNHTAVNTKSAEPWSFGEEALEVSRNYINLRYKLLPYIYSVFYEAMEKGLPVMRSLAINYTDDAHVYDSRFQQQFQLGDAFMIAPFESNQQYGAIYFPAGGWYDLYTDEQVSGGQVRINTLGMHELPVYVKAGSIVPMQSLVQTTAERPNDTLYLHVYKGDTASTIVYYEDDGQTYDYEKGNYYKRTIHYDHQLTLDKVEGSYTSKFVNISLILHGFGPLQQVKVDGSVQSLQSSGISFLSPISRFDPQGGYATTAVCQVQTLSIKNSADRIVVEF</sequence>
<dbReference type="InterPro" id="IPR011013">
    <property type="entry name" value="Gal_mutarotase_sf_dom"/>
</dbReference>
<comment type="caution">
    <text evidence="10">The sequence shown here is derived from an EMBL/GenBank/DDBJ whole genome shotgun (WGS) entry which is preliminary data.</text>
</comment>
<comment type="similarity">
    <text evidence="1 4">Belongs to the glycosyl hydrolase 31 family.</text>
</comment>
<dbReference type="EMBL" id="QTJV01000002">
    <property type="protein sequence ID" value="RFM35408.1"/>
    <property type="molecule type" value="Genomic_DNA"/>
</dbReference>
<dbReference type="Gene3D" id="2.60.40.1180">
    <property type="entry name" value="Golgi alpha-mannosidase II"/>
    <property type="match status" value="2"/>
</dbReference>
<dbReference type="OrthoDB" id="176168at2"/>
<dbReference type="InterPro" id="IPR013780">
    <property type="entry name" value="Glyco_hydro_b"/>
</dbReference>
<evidence type="ECO:0000256" key="3">
    <source>
        <dbReference type="ARBA" id="ARBA00023295"/>
    </source>
</evidence>
<evidence type="ECO:0000256" key="2">
    <source>
        <dbReference type="ARBA" id="ARBA00022801"/>
    </source>
</evidence>
<keyword evidence="5" id="KW-0732">Signal</keyword>
<keyword evidence="2 4" id="KW-0378">Hydrolase</keyword>
<feature type="domain" description="DUF5110" evidence="8">
    <location>
        <begin position="693"/>
        <end position="756"/>
    </location>
</feature>
<dbReference type="InterPro" id="IPR000322">
    <property type="entry name" value="Glyco_hydro_31_TIM"/>
</dbReference>
<dbReference type="Gene3D" id="2.60.40.1760">
    <property type="entry name" value="glycosyl hydrolase (family 31)"/>
    <property type="match status" value="1"/>
</dbReference>
<dbReference type="InterPro" id="IPR048395">
    <property type="entry name" value="Glyco_hydro_31_C"/>
</dbReference>
<dbReference type="PANTHER" id="PTHR22762">
    <property type="entry name" value="ALPHA-GLUCOSIDASE"/>
    <property type="match status" value="1"/>
</dbReference>
<evidence type="ECO:0000256" key="4">
    <source>
        <dbReference type="RuleBase" id="RU361185"/>
    </source>
</evidence>
<dbReference type="Pfam" id="PF21365">
    <property type="entry name" value="Glyco_hydro_31_3rd"/>
    <property type="match status" value="1"/>
</dbReference>
<keyword evidence="3 4" id="KW-0326">Glycosidase</keyword>
<dbReference type="SUPFAM" id="SSF74650">
    <property type="entry name" value="Galactose mutarotase-like"/>
    <property type="match status" value="1"/>
</dbReference>
<dbReference type="PANTHER" id="PTHR22762:SF120">
    <property type="entry name" value="HETEROGLYCAN GLUCOSIDASE 1"/>
    <property type="match status" value="1"/>
</dbReference>
<feature type="domain" description="Glycosyl hydrolase family 31 C-terminal" evidence="9">
    <location>
        <begin position="589"/>
        <end position="676"/>
    </location>
</feature>
<keyword evidence="11" id="KW-1185">Reference proteome</keyword>
<dbReference type="InterPro" id="IPR030458">
    <property type="entry name" value="Glyco_hydro_31_AS"/>
</dbReference>
<dbReference type="RefSeq" id="WP_116852886.1">
    <property type="nucleotide sequence ID" value="NZ_QTJV01000002.1"/>
</dbReference>
<proteinExistence type="inferred from homology"/>